<name>A0A8S1NP18_9CILI</name>
<accession>A0A8S1NP18</accession>
<protein>
    <submittedName>
        <fullName evidence="1">Uncharacterized protein</fullName>
    </submittedName>
</protein>
<organism evidence="1 2">
    <name type="scientific">Paramecium sonneborni</name>
    <dbReference type="NCBI Taxonomy" id="65129"/>
    <lineage>
        <taxon>Eukaryota</taxon>
        <taxon>Sar</taxon>
        <taxon>Alveolata</taxon>
        <taxon>Ciliophora</taxon>
        <taxon>Intramacronucleata</taxon>
        <taxon>Oligohymenophorea</taxon>
        <taxon>Peniculida</taxon>
        <taxon>Parameciidae</taxon>
        <taxon>Paramecium</taxon>
    </lineage>
</organism>
<dbReference type="AlphaFoldDB" id="A0A8S1NP18"/>
<evidence type="ECO:0000313" key="2">
    <source>
        <dbReference type="Proteomes" id="UP000692954"/>
    </source>
</evidence>
<gene>
    <name evidence="1" type="ORF">PSON_ATCC_30995.1.T0610175</name>
</gene>
<sequence length="95" mass="11460">MVECRLLLRQNCCSKTNLNIMTKQFNQFYNMAKPQKIRFSQLYHKQSSKKQPNSLNQLLIAQQLHKYILRNFILIQNCNLQEMQKNKKLILDIFI</sequence>
<reference evidence="1" key="1">
    <citation type="submission" date="2021-01" db="EMBL/GenBank/DDBJ databases">
        <authorList>
            <consortium name="Genoscope - CEA"/>
            <person name="William W."/>
        </authorList>
    </citation>
    <scope>NUCLEOTIDE SEQUENCE</scope>
</reference>
<evidence type="ECO:0000313" key="1">
    <source>
        <dbReference type="EMBL" id="CAD8093810.1"/>
    </source>
</evidence>
<dbReference type="Proteomes" id="UP000692954">
    <property type="component" value="Unassembled WGS sequence"/>
</dbReference>
<proteinExistence type="predicted"/>
<keyword evidence="2" id="KW-1185">Reference proteome</keyword>
<comment type="caution">
    <text evidence="1">The sequence shown here is derived from an EMBL/GenBank/DDBJ whole genome shotgun (WGS) entry which is preliminary data.</text>
</comment>
<dbReference type="EMBL" id="CAJJDN010000061">
    <property type="protein sequence ID" value="CAD8093810.1"/>
    <property type="molecule type" value="Genomic_DNA"/>
</dbReference>